<accession>A0A7M7LSS0</accession>
<feature type="compositionally biased region" description="Polar residues" evidence="3">
    <location>
        <begin position="233"/>
        <end position="246"/>
    </location>
</feature>
<dbReference type="InterPro" id="IPR011993">
    <property type="entry name" value="PH-like_dom_sf"/>
</dbReference>
<dbReference type="InterPro" id="IPR040790">
    <property type="entry name" value="Kindlin_2_N"/>
</dbReference>
<dbReference type="CDD" id="cd14473">
    <property type="entry name" value="FERM_B-lobe"/>
    <property type="match status" value="2"/>
</dbReference>
<dbReference type="SMART" id="SM00233">
    <property type="entry name" value="PH"/>
    <property type="match status" value="1"/>
</dbReference>
<reference evidence="5" key="2">
    <citation type="submission" date="2021-01" db="UniProtKB">
        <authorList>
            <consortium name="EnsemblMetazoa"/>
        </authorList>
    </citation>
    <scope>IDENTIFICATION</scope>
</reference>
<dbReference type="InterPro" id="IPR001849">
    <property type="entry name" value="PH_domain"/>
</dbReference>
<dbReference type="SUPFAM" id="SSF50729">
    <property type="entry name" value="PH domain-like"/>
    <property type="match status" value="2"/>
</dbReference>
<dbReference type="PANTHER" id="PTHR16160:SF13">
    <property type="entry name" value="FERMITIN 2-RELATED"/>
    <property type="match status" value="1"/>
</dbReference>
<feature type="compositionally biased region" description="Basic and acidic residues" evidence="3">
    <location>
        <begin position="148"/>
        <end position="157"/>
    </location>
</feature>
<dbReference type="FunCoup" id="A0A7M7LSS0">
    <property type="interactions" value="2137"/>
</dbReference>
<dbReference type="Gene3D" id="3.10.20.90">
    <property type="entry name" value="Phosphatidylinositol 3-kinase Catalytic Subunit, Chain A, domain 1"/>
    <property type="match status" value="2"/>
</dbReference>
<evidence type="ECO:0000256" key="3">
    <source>
        <dbReference type="SAM" id="MobiDB-lite"/>
    </source>
</evidence>
<reference evidence="6" key="1">
    <citation type="submission" date="2015-02" db="EMBL/GenBank/DDBJ databases">
        <title>Genome sequencing for Strongylocentrotus purpuratus.</title>
        <authorList>
            <person name="Murali S."/>
            <person name="Liu Y."/>
            <person name="Vee V."/>
            <person name="English A."/>
            <person name="Wang M."/>
            <person name="Skinner E."/>
            <person name="Han Y."/>
            <person name="Muzny D.M."/>
            <person name="Worley K.C."/>
            <person name="Gibbs R.A."/>
        </authorList>
    </citation>
    <scope>NUCLEOTIDE SEQUENCE</scope>
</reference>
<dbReference type="GO" id="GO:0007160">
    <property type="term" value="P:cell-matrix adhesion"/>
    <property type="evidence" value="ECO:0000318"/>
    <property type="project" value="GO_Central"/>
</dbReference>
<sequence>MDFKNMTNPEGYKFTLPDGRYADGTWDLIIYITNLETEVTITGIEGNLSIGDLMLKTVQAAGVQIDWSDHMVWWEEKKIWLHKTRLTLNNYRVQAGTKLHFTPCHKTLRLQLPDMQLVDRRVDFSKNVVFAVQEVCNELGINHAEELSMLRKPEKGSKQNGKSTGTGTGRKKKQRGDRDSMASSNSNEAASIGSLDGIGPATPTRKPSPGNYRTPGQNGNPGYSSGSNYSGSIENLNTSLVNSPQRPSREAFDGLIRPTSYRDKASMNAGWLDSNKSLMEQDVRENDTLMLRFKYYVFYNLPQPGSSDIKHVRADSVRINQIYEQAKWSILREEVECTHEEMMMFAALQLQVSMQSQKPQQEVDGPSDGQDDIDKALTNLQVSLEGQTVSPGHTDITSVPELSGVLRYLKPKKFTLKGYKKAWFVFRDLHLSSYKNEEESNGQAIQRINLKGCEASPDVSIAAEKFCIKLLSVSPEGTQELILRCDSEDQYAKWMAACRLASKGKSMADSTYSLEVEEIKAFLSMQQSKKDSNNPIIPTDMPELKPENFVSPRALKKYKAKEIARSILDAHSGLQTLSLIDAKLNYIKAWQALPEYGITFFVVRTHGTRKDELLGLAYNRMIKMDINTGDLQKTWRYSTMTHWNVNWETRELIIGMEDEQIQMACLTCDCKIVHEYIGGSIFLALRKQDKNQVLDMDMFMKLTGGSESGVLE</sequence>
<dbReference type="Gene3D" id="2.30.29.30">
    <property type="entry name" value="Pleckstrin-homology domain (PH domain)/Phosphotyrosine-binding domain (PTB)"/>
    <property type="match status" value="2"/>
</dbReference>
<dbReference type="AlphaFoldDB" id="A0A7M7LSS0"/>
<dbReference type="Pfam" id="PF18124">
    <property type="entry name" value="Kindlin_2_N"/>
    <property type="match status" value="1"/>
</dbReference>
<proteinExistence type="inferred from homology"/>
<organism evidence="5 6">
    <name type="scientific">Strongylocentrotus purpuratus</name>
    <name type="common">Purple sea urchin</name>
    <dbReference type="NCBI Taxonomy" id="7668"/>
    <lineage>
        <taxon>Eukaryota</taxon>
        <taxon>Metazoa</taxon>
        <taxon>Echinodermata</taxon>
        <taxon>Eleutherozoa</taxon>
        <taxon>Echinozoa</taxon>
        <taxon>Echinoidea</taxon>
        <taxon>Euechinoidea</taxon>
        <taxon>Echinacea</taxon>
        <taxon>Camarodonta</taxon>
        <taxon>Echinidea</taxon>
        <taxon>Strongylocentrotidae</taxon>
        <taxon>Strongylocentrotus</taxon>
    </lineage>
</organism>
<dbReference type="RefSeq" id="XP_011664853.1">
    <property type="nucleotide sequence ID" value="XM_011666551.2"/>
</dbReference>
<keyword evidence="6" id="KW-1185">Reference proteome</keyword>
<dbReference type="InterPro" id="IPR019748">
    <property type="entry name" value="FERM_central"/>
</dbReference>
<dbReference type="SUPFAM" id="SSF47031">
    <property type="entry name" value="Second domain of FERM"/>
    <property type="match status" value="1"/>
</dbReference>
<feature type="region of interest" description="Disordered" evidence="3">
    <location>
        <begin position="148"/>
        <end position="257"/>
    </location>
</feature>
<dbReference type="PROSITE" id="PS50003">
    <property type="entry name" value="PH_DOMAIN"/>
    <property type="match status" value="1"/>
</dbReference>
<dbReference type="KEGG" id="spu:579736"/>
<dbReference type="CDD" id="cd17096">
    <property type="entry name" value="FERM_F1_kindlins"/>
    <property type="match status" value="1"/>
</dbReference>
<dbReference type="CDD" id="cd01237">
    <property type="entry name" value="PH_fermitin"/>
    <property type="match status" value="1"/>
</dbReference>
<dbReference type="EnsemblMetazoa" id="XM_011666551">
    <property type="protein sequence ID" value="XP_011664853"/>
    <property type="gene ID" value="LOC579736"/>
</dbReference>
<dbReference type="CDD" id="cd13205">
    <property type="entry name" value="FERM_C_fermitin"/>
    <property type="match status" value="1"/>
</dbReference>
<keyword evidence="2" id="KW-0130">Cell adhesion</keyword>
<feature type="domain" description="PH" evidence="4">
    <location>
        <begin position="399"/>
        <end position="503"/>
    </location>
</feature>
<dbReference type="GO" id="GO:0030055">
    <property type="term" value="C:cell-substrate junction"/>
    <property type="evidence" value="ECO:0000318"/>
    <property type="project" value="GO_Central"/>
</dbReference>
<dbReference type="InterPro" id="IPR037837">
    <property type="entry name" value="PH_Kindlin/fermitin"/>
</dbReference>
<dbReference type="PANTHER" id="PTHR16160">
    <property type="entry name" value="FERMITIN 2-RELATED"/>
    <property type="match status" value="1"/>
</dbReference>
<evidence type="ECO:0000256" key="1">
    <source>
        <dbReference type="ARBA" id="ARBA00008052"/>
    </source>
</evidence>
<dbReference type="SMART" id="SM00295">
    <property type="entry name" value="B41"/>
    <property type="match status" value="1"/>
</dbReference>
<dbReference type="GO" id="GO:0007229">
    <property type="term" value="P:integrin-mediated signaling pathway"/>
    <property type="evidence" value="ECO:0007669"/>
    <property type="project" value="InterPro"/>
</dbReference>
<dbReference type="GeneID" id="579736"/>
<dbReference type="InterPro" id="IPR035963">
    <property type="entry name" value="FERM_2"/>
</dbReference>
<dbReference type="GO" id="GO:0005178">
    <property type="term" value="F:integrin binding"/>
    <property type="evidence" value="ECO:0000318"/>
    <property type="project" value="GO_Central"/>
</dbReference>
<evidence type="ECO:0000256" key="2">
    <source>
        <dbReference type="ARBA" id="ARBA00022889"/>
    </source>
</evidence>
<name>A0A7M7LSS0_STRPU</name>
<feature type="compositionally biased region" description="Low complexity" evidence="3">
    <location>
        <begin position="181"/>
        <end position="194"/>
    </location>
</feature>
<evidence type="ECO:0000313" key="6">
    <source>
        <dbReference type="Proteomes" id="UP000007110"/>
    </source>
</evidence>
<dbReference type="OMA" id="PEHGIHY"/>
<feature type="compositionally biased region" description="Low complexity" evidence="3">
    <location>
        <begin position="215"/>
        <end position="232"/>
    </location>
</feature>
<dbReference type="InterPro" id="IPR019749">
    <property type="entry name" value="Band_41_domain"/>
</dbReference>
<comment type="similarity">
    <text evidence="1">Belongs to the kindlin family.</text>
</comment>
<dbReference type="OrthoDB" id="10057618at2759"/>
<dbReference type="Pfam" id="PF00373">
    <property type="entry name" value="FERM_M"/>
    <property type="match status" value="2"/>
</dbReference>
<evidence type="ECO:0000259" key="4">
    <source>
        <dbReference type="PROSITE" id="PS50003"/>
    </source>
</evidence>
<dbReference type="CDD" id="cd17095">
    <property type="entry name" value="FERM_F0_kindlins"/>
    <property type="match status" value="1"/>
</dbReference>
<dbReference type="InParanoid" id="A0A7M7LSS0"/>
<dbReference type="Proteomes" id="UP000007110">
    <property type="component" value="Unassembled WGS sequence"/>
</dbReference>
<protein>
    <recommendedName>
        <fullName evidence="4">PH domain-containing protein</fullName>
    </recommendedName>
</protein>
<evidence type="ECO:0000313" key="5">
    <source>
        <dbReference type="EnsemblMetazoa" id="XP_011664853"/>
    </source>
</evidence>
<dbReference type="InterPro" id="IPR037843">
    <property type="entry name" value="Kindlin/fermitin"/>
</dbReference>